<reference evidence="3" key="1">
    <citation type="submission" date="2016-10" db="EMBL/GenBank/DDBJ databases">
        <authorList>
            <person name="Varghese N."/>
            <person name="Submissions S."/>
        </authorList>
    </citation>
    <scope>NUCLEOTIDE SEQUENCE [LARGE SCALE GENOMIC DNA]</scope>
    <source>
        <strain evidence="3">DSM 43163</strain>
    </source>
</reference>
<dbReference type="EMBL" id="FNVO01000021">
    <property type="protein sequence ID" value="SEG88204.1"/>
    <property type="molecule type" value="Genomic_DNA"/>
</dbReference>
<evidence type="ECO:0000256" key="1">
    <source>
        <dbReference type="SAM" id="MobiDB-lite"/>
    </source>
</evidence>
<sequence length="62" mass="6400">MRAARRHAPGDPVTAEETPGPPASFADGVMHPRVHAAHPPGEAPPVGRRAVGKVLLEVAHGL</sequence>
<evidence type="ECO:0000313" key="2">
    <source>
        <dbReference type="EMBL" id="SEG88204.1"/>
    </source>
</evidence>
<protein>
    <submittedName>
        <fullName evidence="2">Uncharacterized protein</fullName>
    </submittedName>
</protein>
<accession>A0A1H6DT48</accession>
<keyword evidence="3" id="KW-1185">Reference proteome</keyword>
<name>A0A1H6DT48_9ACTN</name>
<proteinExistence type="predicted"/>
<feature type="region of interest" description="Disordered" evidence="1">
    <location>
        <begin position="1"/>
        <end position="48"/>
    </location>
</feature>
<dbReference type="RefSeq" id="WP_200827627.1">
    <property type="nucleotide sequence ID" value="NZ_FNVO01000021.1"/>
</dbReference>
<gene>
    <name evidence="2" type="ORF">SAMN04489712_12197</name>
</gene>
<dbReference type="AlphaFoldDB" id="A0A1H6DT48"/>
<evidence type="ECO:0000313" key="3">
    <source>
        <dbReference type="Proteomes" id="UP000236723"/>
    </source>
</evidence>
<dbReference type="Proteomes" id="UP000236723">
    <property type="component" value="Unassembled WGS sequence"/>
</dbReference>
<organism evidence="2 3">
    <name type="scientific">Thermomonospora echinospora</name>
    <dbReference type="NCBI Taxonomy" id="1992"/>
    <lineage>
        <taxon>Bacteria</taxon>
        <taxon>Bacillati</taxon>
        <taxon>Actinomycetota</taxon>
        <taxon>Actinomycetes</taxon>
        <taxon>Streptosporangiales</taxon>
        <taxon>Thermomonosporaceae</taxon>
        <taxon>Thermomonospora</taxon>
    </lineage>
</organism>